<comment type="pathway">
    <text evidence="1 8">Metabolic intermediate biosynthesis; chorismate biosynthesis; chorismate from D-erythrose 4-phosphate and phosphoenolpyruvate: step 4/7.</text>
</comment>
<dbReference type="FunFam" id="3.40.50.10860:FF:000006">
    <property type="entry name" value="Shikimate dehydrogenase (NADP(+))"/>
    <property type="match status" value="1"/>
</dbReference>
<dbReference type="FunFam" id="3.40.50.720:FF:000104">
    <property type="entry name" value="Shikimate dehydrogenase (NADP(+))"/>
    <property type="match status" value="1"/>
</dbReference>
<comment type="subunit">
    <text evidence="8">Homodimer.</text>
</comment>
<dbReference type="Pfam" id="PF18317">
    <property type="entry name" value="SDH_C"/>
    <property type="match status" value="1"/>
</dbReference>
<dbReference type="GO" id="GO:0008652">
    <property type="term" value="P:amino acid biosynthetic process"/>
    <property type="evidence" value="ECO:0007669"/>
    <property type="project" value="UniProtKB-KW"/>
</dbReference>
<evidence type="ECO:0000256" key="4">
    <source>
        <dbReference type="ARBA" id="ARBA00022857"/>
    </source>
</evidence>
<evidence type="ECO:0000256" key="2">
    <source>
        <dbReference type="ARBA" id="ARBA00012962"/>
    </source>
</evidence>
<evidence type="ECO:0000313" key="12">
    <source>
        <dbReference type="EMBL" id="PQJ95883.1"/>
    </source>
</evidence>
<comment type="catalytic activity">
    <reaction evidence="7 8">
        <text>shikimate + NADP(+) = 3-dehydroshikimate + NADPH + H(+)</text>
        <dbReference type="Rhea" id="RHEA:17737"/>
        <dbReference type="ChEBI" id="CHEBI:15378"/>
        <dbReference type="ChEBI" id="CHEBI:16630"/>
        <dbReference type="ChEBI" id="CHEBI:36208"/>
        <dbReference type="ChEBI" id="CHEBI:57783"/>
        <dbReference type="ChEBI" id="CHEBI:58349"/>
        <dbReference type="EC" id="1.1.1.25"/>
    </reaction>
</comment>
<feature type="binding site" evidence="8">
    <location>
        <begin position="152"/>
        <end position="157"/>
    </location>
    <ligand>
        <name>NADP(+)</name>
        <dbReference type="ChEBI" id="CHEBI:58349"/>
    </ligand>
</feature>
<feature type="binding site" evidence="8">
    <location>
        <position position="216"/>
    </location>
    <ligand>
        <name>NADP(+)</name>
        <dbReference type="ChEBI" id="CHEBI:58349"/>
    </ligand>
</feature>
<dbReference type="Proteomes" id="UP000239936">
    <property type="component" value="Unassembled WGS sequence"/>
</dbReference>
<dbReference type="PANTHER" id="PTHR21089">
    <property type="entry name" value="SHIKIMATE DEHYDROGENASE"/>
    <property type="match status" value="1"/>
</dbReference>
<comment type="similarity">
    <text evidence="8">Belongs to the shikimate dehydrogenase family.</text>
</comment>
<evidence type="ECO:0000256" key="5">
    <source>
        <dbReference type="ARBA" id="ARBA00023002"/>
    </source>
</evidence>
<reference evidence="12 13" key="1">
    <citation type="submission" date="2018-01" db="EMBL/GenBank/DDBJ databases">
        <title>The complete genome sequence of Chromatium okenii LaCa, a purple sulfur bacterium with a turbulent life.</title>
        <authorList>
            <person name="Luedin S.M."/>
            <person name="Liechti N."/>
            <person name="Storelli N."/>
            <person name="Danza F."/>
            <person name="Wittwer M."/>
            <person name="Pothier J.F."/>
            <person name="Tonolla M.A."/>
        </authorList>
    </citation>
    <scope>NUCLEOTIDE SEQUENCE [LARGE SCALE GENOMIC DNA]</scope>
    <source>
        <strain evidence="12 13">LaCa</strain>
    </source>
</reference>
<feature type="binding site" evidence="8">
    <location>
        <position position="240"/>
    </location>
    <ligand>
        <name>NADP(+)</name>
        <dbReference type="ChEBI" id="CHEBI:58349"/>
    </ligand>
</feature>
<dbReference type="OrthoDB" id="9776868at2"/>
<evidence type="ECO:0000256" key="8">
    <source>
        <dbReference type="HAMAP-Rule" id="MF_00222"/>
    </source>
</evidence>
<dbReference type="Pfam" id="PF08501">
    <property type="entry name" value="Shikimate_dh_N"/>
    <property type="match status" value="1"/>
</dbReference>
<sequence>MPDRYAVIGNPISHSKSPQIHAEFALQTCQSLEYSRLLGDLTNFNGDVRQFFANAGRGLNVTVPFKAQAWALADERSPQAELAGAVNTLTQLPNGRLRGDNTDGVGLVRDLSRNHGFELRGAQVLLLGAGGAARGVIQPLLEASVAQLVVANRTAVKAVELAAQFAPIGAVRGCGLEALAGRQFDLIINATSAGLSDAVPAIPAECLTAGGWIYDMLYSDQCTAFQRWGQTHGAARALDGLGMLVEQAAESFWLWRGVRPDTAPIITQLRGTAAAGSRG</sequence>
<evidence type="ECO:0000256" key="7">
    <source>
        <dbReference type="ARBA" id="ARBA00049442"/>
    </source>
</evidence>
<accession>A0A2S7XQR4</accession>
<dbReference type="GO" id="GO:0009073">
    <property type="term" value="P:aromatic amino acid family biosynthetic process"/>
    <property type="evidence" value="ECO:0007669"/>
    <property type="project" value="UniProtKB-KW"/>
</dbReference>
<evidence type="ECO:0000313" key="13">
    <source>
        <dbReference type="Proteomes" id="UP000239936"/>
    </source>
</evidence>
<evidence type="ECO:0000256" key="3">
    <source>
        <dbReference type="ARBA" id="ARBA00022605"/>
    </source>
</evidence>
<name>A0A2S7XQR4_9GAMM</name>
<protein>
    <recommendedName>
        <fullName evidence="2 8">Shikimate dehydrogenase (NADP(+))</fullName>
        <shortName evidence="8">SDH</shortName>
        <ecNumber evidence="2 8">1.1.1.25</ecNumber>
    </recommendedName>
</protein>
<dbReference type="GO" id="GO:0005829">
    <property type="term" value="C:cytosol"/>
    <property type="evidence" value="ECO:0007669"/>
    <property type="project" value="TreeGrafter"/>
</dbReference>
<dbReference type="NCBIfam" id="NF001310">
    <property type="entry name" value="PRK00258.1-2"/>
    <property type="match status" value="1"/>
</dbReference>
<feature type="binding site" evidence="8">
    <location>
        <begin position="128"/>
        <end position="132"/>
    </location>
    <ligand>
        <name>NADP(+)</name>
        <dbReference type="ChEBI" id="CHEBI:58349"/>
    </ligand>
</feature>
<feature type="binding site" evidence="8">
    <location>
        <position position="62"/>
    </location>
    <ligand>
        <name>shikimate</name>
        <dbReference type="ChEBI" id="CHEBI:36208"/>
    </ligand>
</feature>
<feature type="binding site" evidence="8">
    <location>
        <begin position="15"/>
        <end position="17"/>
    </location>
    <ligand>
        <name>shikimate</name>
        <dbReference type="ChEBI" id="CHEBI:36208"/>
    </ligand>
</feature>
<dbReference type="InterPro" id="IPR013708">
    <property type="entry name" value="Shikimate_DH-bd_N"/>
</dbReference>
<evidence type="ECO:0000259" key="11">
    <source>
        <dbReference type="Pfam" id="PF18317"/>
    </source>
</evidence>
<dbReference type="GO" id="GO:0050661">
    <property type="term" value="F:NADP binding"/>
    <property type="evidence" value="ECO:0007669"/>
    <property type="project" value="InterPro"/>
</dbReference>
<keyword evidence="6 8" id="KW-0057">Aromatic amino acid biosynthesis</keyword>
<dbReference type="Gene3D" id="3.40.50.10860">
    <property type="entry name" value="Leucine Dehydrogenase, chain A, domain 1"/>
    <property type="match status" value="1"/>
</dbReference>
<dbReference type="InterPro" id="IPR036291">
    <property type="entry name" value="NAD(P)-bd_dom_sf"/>
</dbReference>
<dbReference type="InterPro" id="IPR022893">
    <property type="entry name" value="Shikimate_DH_fam"/>
</dbReference>
<dbReference type="RefSeq" id="WP_105073528.1">
    <property type="nucleotide sequence ID" value="NZ_PPGH01000035.1"/>
</dbReference>
<comment type="caution">
    <text evidence="8">Lacks conserved residue(s) required for the propagation of feature annotation.</text>
</comment>
<feature type="active site" description="Proton acceptor" evidence="8">
    <location>
        <position position="66"/>
    </location>
</feature>
<keyword evidence="4 8" id="KW-0521">NADP</keyword>
<feature type="binding site" evidence="8">
    <location>
        <position position="218"/>
    </location>
    <ligand>
        <name>shikimate</name>
        <dbReference type="ChEBI" id="CHEBI:36208"/>
    </ligand>
</feature>
<comment type="function">
    <text evidence="8">Involved in the biosynthesis of the chorismate, which leads to the biosynthesis of aromatic amino acids. Catalyzes the reversible NADPH linked reduction of 3-dehydroshikimate (DHSA) to yield shikimate (SA).</text>
</comment>
<keyword evidence="3 8" id="KW-0028">Amino-acid biosynthesis</keyword>
<feature type="domain" description="Shikimate dehydrogenase substrate binding N-terminal" evidence="10">
    <location>
        <begin position="7"/>
        <end position="89"/>
    </location>
</feature>
<comment type="caution">
    <text evidence="12">The sequence shown here is derived from an EMBL/GenBank/DDBJ whole genome shotgun (WGS) entry which is preliminary data.</text>
</comment>
<dbReference type="EMBL" id="PPGH01000035">
    <property type="protein sequence ID" value="PQJ95883.1"/>
    <property type="molecule type" value="Genomic_DNA"/>
</dbReference>
<dbReference type="GO" id="GO:0009423">
    <property type="term" value="P:chorismate biosynthetic process"/>
    <property type="evidence" value="ECO:0007669"/>
    <property type="project" value="UniProtKB-UniRule"/>
</dbReference>
<feature type="binding site" evidence="8">
    <location>
        <position position="103"/>
    </location>
    <ligand>
        <name>shikimate</name>
        <dbReference type="ChEBI" id="CHEBI:36208"/>
    </ligand>
</feature>
<dbReference type="HAMAP" id="MF_00222">
    <property type="entry name" value="Shikimate_DH_AroE"/>
    <property type="match status" value="1"/>
</dbReference>
<dbReference type="AlphaFoldDB" id="A0A2S7XQR4"/>
<dbReference type="GO" id="GO:0019632">
    <property type="term" value="P:shikimate metabolic process"/>
    <property type="evidence" value="ECO:0007669"/>
    <property type="project" value="InterPro"/>
</dbReference>
<evidence type="ECO:0000259" key="9">
    <source>
        <dbReference type="Pfam" id="PF01488"/>
    </source>
</evidence>
<feature type="binding site" evidence="8">
    <location>
        <position position="247"/>
    </location>
    <ligand>
        <name>shikimate</name>
        <dbReference type="ChEBI" id="CHEBI:36208"/>
    </ligand>
</feature>
<feature type="domain" description="SDH C-terminal" evidence="11">
    <location>
        <begin position="240"/>
        <end position="270"/>
    </location>
</feature>
<dbReference type="Pfam" id="PF01488">
    <property type="entry name" value="Shikimate_DH"/>
    <property type="match status" value="1"/>
</dbReference>
<dbReference type="InterPro" id="IPR006151">
    <property type="entry name" value="Shikm_DH/Glu-tRNA_Rdtase"/>
</dbReference>
<evidence type="ECO:0000256" key="6">
    <source>
        <dbReference type="ARBA" id="ARBA00023141"/>
    </source>
</evidence>
<dbReference type="InterPro" id="IPR011342">
    <property type="entry name" value="Shikimate_DH"/>
</dbReference>
<keyword evidence="13" id="KW-1185">Reference proteome</keyword>
<feature type="binding site" evidence="8">
    <location>
        <position position="87"/>
    </location>
    <ligand>
        <name>shikimate</name>
        <dbReference type="ChEBI" id="CHEBI:36208"/>
    </ligand>
</feature>
<dbReference type="NCBIfam" id="TIGR00507">
    <property type="entry name" value="aroE"/>
    <property type="match status" value="1"/>
</dbReference>
<dbReference type="SUPFAM" id="SSF53223">
    <property type="entry name" value="Aminoacid dehydrogenase-like, N-terminal domain"/>
    <property type="match status" value="1"/>
</dbReference>
<dbReference type="GO" id="GO:0004764">
    <property type="term" value="F:shikimate 3-dehydrogenase (NADP+) activity"/>
    <property type="evidence" value="ECO:0007669"/>
    <property type="project" value="UniProtKB-UniRule"/>
</dbReference>
<dbReference type="SUPFAM" id="SSF51735">
    <property type="entry name" value="NAD(P)-binding Rossmann-fold domains"/>
    <property type="match status" value="1"/>
</dbReference>
<dbReference type="CDD" id="cd01065">
    <property type="entry name" value="NAD_bind_Shikimate_DH"/>
    <property type="match status" value="1"/>
</dbReference>
<dbReference type="EC" id="1.1.1.25" evidence="2 8"/>
<dbReference type="InterPro" id="IPR046346">
    <property type="entry name" value="Aminoacid_DH-like_N_sf"/>
</dbReference>
<dbReference type="Gene3D" id="3.40.50.720">
    <property type="entry name" value="NAD(P)-binding Rossmann-like Domain"/>
    <property type="match status" value="1"/>
</dbReference>
<dbReference type="UniPathway" id="UPA00053">
    <property type="reaction ID" value="UER00087"/>
</dbReference>
<dbReference type="PANTHER" id="PTHR21089:SF1">
    <property type="entry name" value="BIFUNCTIONAL 3-DEHYDROQUINATE DEHYDRATASE_SHIKIMATE DEHYDROGENASE, CHLOROPLASTIC"/>
    <property type="match status" value="1"/>
</dbReference>
<feature type="domain" description="Quinate/shikimate 5-dehydrogenase/glutamyl-tRNA reductase" evidence="9">
    <location>
        <begin position="118"/>
        <end position="193"/>
    </location>
</feature>
<evidence type="ECO:0000256" key="1">
    <source>
        <dbReference type="ARBA" id="ARBA00004871"/>
    </source>
</evidence>
<organism evidence="12 13">
    <name type="scientific">Chromatium okenii</name>
    <dbReference type="NCBI Taxonomy" id="61644"/>
    <lineage>
        <taxon>Bacteria</taxon>
        <taxon>Pseudomonadati</taxon>
        <taxon>Pseudomonadota</taxon>
        <taxon>Gammaproteobacteria</taxon>
        <taxon>Chromatiales</taxon>
        <taxon>Chromatiaceae</taxon>
        <taxon>Chromatium</taxon>
    </lineage>
</organism>
<gene>
    <name evidence="8" type="primary">aroE</name>
    <name evidence="12" type="ORF">CXB77_08320</name>
</gene>
<evidence type="ECO:0000259" key="10">
    <source>
        <dbReference type="Pfam" id="PF08501"/>
    </source>
</evidence>
<keyword evidence="5 8" id="KW-0560">Oxidoreductase</keyword>
<proteinExistence type="inferred from homology"/>
<dbReference type="InterPro" id="IPR041121">
    <property type="entry name" value="SDH_C"/>
</dbReference>